<dbReference type="InterPro" id="IPR036397">
    <property type="entry name" value="RNaseH_sf"/>
</dbReference>
<comment type="caution">
    <text evidence="1">The sequence shown here is derived from an EMBL/GenBank/DDBJ whole genome shotgun (WGS) entry which is preliminary data.</text>
</comment>
<dbReference type="AlphaFoldDB" id="A0AAV4DH17"/>
<sequence>MRVYCRRNERFEVECLHETPNRGYRQVTVWGGIRTDHRTAFAHIPAALNGTNYEATILQPLMAPFMQSHPGYILQQENVPAHRARETQVYLAGQHIGVNYPLPAIGVNYPVPAIGVNYPWTAVSRDMSLIEHVWNILGRHIRQINPSP</sequence>
<proteinExistence type="predicted"/>
<organism evidence="1 2">
    <name type="scientific">Plakobranchus ocellatus</name>
    <dbReference type="NCBI Taxonomy" id="259542"/>
    <lineage>
        <taxon>Eukaryota</taxon>
        <taxon>Metazoa</taxon>
        <taxon>Spiralia</taxon>
        <taxon>Lophotrochozoa</taxon>
        <taxon>Mollusca</taxon>
        <taxon>Gastropoda</taxon>
        <taxon>Heterobranchia</taxon>
        <taxon>Euthyneura</taxon>
        <taxon>Panpulmonata</taxon>
        <taxon>Sacoglossa</taxon>
        <taxon>Placobranchoidea</taxon>
        <taxon>Plakobranchidae</taxon>
        <taxon>Plakobranchus</taxon>
    </lineage>
</organism>
<dbReference type="Gene3D" id="3.30.420.10">
    <property type="entry name" value="Ribonuclease H-like superfamily/Ribonuclease H"/>
    <property type="match status" value="1"/>
</dbReference>
<evidence type="ECO:0000313" key="1">
    <source>
        <dbReference type="EMBL" id="GFO43435.1"/>
    </source>
</evidence>
<name>A0AAV4DH17_9GAST</name>
<dbReference type="Proteomes" id="UP000735302">
    <property type="component" value="Unassembled WGS sequence"/>
</dbReference>
<protein>
    <submittedName>
        <fullName evidence="1">Transposable element tc1 transposase</fullName>
    </submittedName>
</protein>
<keyword evidence="2" id="KW-1185">Reference proteome</keyword>
<evidence type="ECO:0000313" key="2">
    <source>
        <dbReference type="Proteomes" id="UP000735302"/>
    </source>
</evidence>
<dbReference type="GO" id="GO:0003676">
    <property type="term" value="F:nucleic acid binding"/>
    <property type="evidence" value="ECO:0007669"/>
    <property type="project" value="InterPro"/>
</dbReference>
<dbReference type="EMBL" id="BLXT01007882">
    <property type="protein sequence ID" value="GFO43435.1"/>
    <property type="molecule type" value="Genomic_DNA"/>
</dbReference>
<accession>A0AAV4DH17</accession>
<gene>
    <name evidence="1" type="ORF">PoB_006994000</name>
</gene>
<reference evidence="1 2" key="1">
    <citation type="journal article" date="2021" name="Elife">
        <title>Chloroplast acquisition without the gene transfer in kleptoplastic sea slugs, Plakobranchus ocellatus.</title>
        <authorList>
            <person name="Maeda T."/>
            <person name="Takahashi S."/>
            <person name="Yoshida T."/>
            <person name="Shimamura S."/>
            <person name="Takaki Y."/>
            <person name="Nagai Y."/>
            <person name="Toyoda A."/>
            <person name="Suzuki Y."/>
            <person name="Arimoto A."/>
            <person name="Ishii H."/>
            <person name="Satoh N."/>
            <person name="Nishiyama T."/>
            <person name="Hasebe M."/>
            <person name="Maruyama T."/>
            <person name="Minagawa J."/>
            <person name="Obokata J."/>
            <person name="Shigenobu S."/>
        </authorList>
    </citation>
    <scope>NUCLEOTIDE SEQUENCE [LARGE SCALE GENOMIC DNA]</scope>
</reference>